<keyword evidence="6" id="KW-1185">Reference proteome</keyword>
<evidence type="ECO:0000313" key="7">
    <source>
        <dbReference type="RefSeq" id="XP_016986017.1"/>
    </source>
</evidence>
<sequence>MQSSLAWITLFILVLSHQSTAQFLVEPCGTLFGNSDTNVGPLGVPWMAAISNSTHFLCGGTLIHRSFVLTAAHCIMQRGTLFVKLRAHIKTQYTATHALLHRAFSKSNLRNDIGLLKLSSSVVFDDRTYPICIDLGKGTKDHIEAKGTFKSIGWKAKKTGLELDEVEAVAVNQMNQTECQKPKNTICGALSYACLSANDSGNPLTNNIFFNCTSDREVQFGITSYGTLNGDEPVIFTDVTKYVDWIRETINIFYEEDTSVNTVRAEKPNLPCEDSVTQSPKTPPTQMVQEMWLYRDCGGDTIRSHLLAFIYETNFQANGVFVTDRFVITIARDLPENVYLAPMALNRTVYTSLQVDSIVRHPRYLEDNQNNLALLKLKGPVTIGDLKPMCVLTMKMFQQEAESTPPFTLFDVGETGESISIYEHDVELVNLGECSSRIRGTTGQNQLCIVDSPATNKTFGKRGDFLGKRMMYLGKEWLNLFGIVSYSTNGFHVLTNIMRYTEWMTQVVTVN</sequence>
<dbReference type="Proteomes" id="UP001652680">
    <property type="component" value="Unassembled WGS sequence"/>
</dbReference>
<reference evidence="6" key="1">
    <citation type="journal article" date="2021" name="Elife">
        <title>Highly contiguous assemblies of 101 drosophilid genomes.</title>
        <authorList>
            <person name="Kim B.Y."/>
            <person name="Wang J.R."/>
            <person name="Miller D.E."/>
            <person name="Barmina O."/>
            <person name="Delaney E."/>
            <person name="Thompson A."/>
            <person name="Comeault A.A."/>
            <person name="Peede D."/>
            <person name="D'Agostino E.R."/>
            <person name="Pelaez J."/>
            <person name="Aguilar J.M."/>
            <person name="Haji D."/>
            <person name="Matsunaga T."/>
            <person name="Armstrong E.E."/>
            <person name="Zych M."/>
            <person name="Ogawa Y."/>
            <person name="Stamenkovic-Radak M."/>
            <person name="Jelic M."/>
            <person name="Veselinovic M.S."/>
            <person name="Tanaskovic M."/>
            <person name="Eric P."/>
            <person name="Gao J.J."/>
            <person name="Katoh T.K."/>
            <person name="Toda M.J."/>
            <person name="Watabe H."/>
            <person name="Watada M."/>
            <person name="Davis J.S."/>
            <person name="Moyle L.C."/>
            <person name="Manoli G."/>
            <person name="Bertolini E."/>
            <person name="Kostal V."/>
            <person name="Hawley R.S."/>
            <person name="Takahashi A."/>
            <person name="Jones C.D."/>
            <person name="Price D.K."/>
            <person name="Whiteman N."/>
            <person name="Kopp A."/>
            <person name="Matute D.R."/>
            <person name="Petrov D.A."/>
        </authorList>
    </citation>
    <scope>NUCLEOTIDE SEQUENCE [LARGE SCALE GENOMIC DNA]</scope>
</reference>
<evidence type="ECO:0000256" key="1">
    <source>
        <dbReference type="ARBA" id="ARBA00023157"/>
    </source>
</evidence>
<dbReference type="RefSeq" id="XP_016986017.1">
    <property type="nucleotide sequence ID" value="XM_017130528.1"/>
</dbReference>
<dbReference type="CDD" id="cd00190">
    <property type="entry name" value="Tryp_SPc"/>
    <property type="match status" value="1"/>
</dbReference>
<evidence type="ECO:0000313" key="5">
    <source>
        <dbReference type="EnsemblMetazoa" id="XP_016986017.1"/>
    </source>
</evidence>
<comment type="similarity">
    <text evidence="2">Belongs to the peptidase S1 family. CLIP subfamily.</text>
</comment>
<dbReference type="PROSITE" id="PS00134">
    <property type="entry name" value="TRYPSIN_HIS"/>
    <property type="match status" value="1"/>
</dbReference>
<dbReference type="InterPro" id="IPR009003">
    <property type="entry name" value="Peptidase_S1_PA"/>
</dbReference>
<proteinExistence type="inferred from homology"/>
<accession>A0A6P4F6V0</accession>
<evidence type="ECO:0000256" key="2">
    <source>
        <dbReference type="ARBA" id="ARBA00024195"/>
    </source>
</evidence>
<evidence type="ECO:0000256" key="3">
    <source>
        <dbReference type="SAM" id="SignalP"/>
    </source>
</evidence>
<feature type="domain" description="Peptidase S1" evidence="4">
    <location>
        <begin position="296"/>
        <end position="509"/>
    </location>
</feature>
<dbReference type="GO" id="GO:0004252">
    <property type="term" value="F:serine-type endopeptidase activity"/>
    <property type="evidence" value="ECO:0007669"/>
    <property type="project" value="InterPro"/>
</dbReference>
<dbReference type="PROSITE" id="PS50240">
    <property type="entry name" value="TRYPSIN_DOM"/>
    <property type="match status" value="2"/>
</dbReference>
<feature type="chain" id="PRO_5027863648" evidence="3">
    <location>
        <begin position="22"/>
        <end position="511"/>
    </location>
</feature>
<dbReference type="InterPro" id="IPR018114">
    <property type="entry name" value="TRYPSIN_HIS"/>
</dbReference>
<dbReference type="GeneID" id="108049377"/>
<dbReference type="SMART" id="SM00020">
    <property type="entry name" value="Tryp_SPc"/>
    <property type="match status" value="1"/>
</dbReference>
<dbReference type="EnsemblMetazoa" id="XM_017130528.1">
    <property type="protein sequence ID" value="XP_016986017.1"/>
    <property type="gene ID" value="LOC108049377"/>
</dbReference>
<feature type="signal peptide" evidence="3">
    <location>
        <begin position="1"/>
        <end position="21"/>
    </location>
</feature>
<keyword evidence="3" id="KW-0732">Signal</keyword>
<keyword evidence="1" id="KW-1015">Disulfide bond</keyword>
<evidence type="ECO:0000259" key="4">
    <source>
        <dbReference type="PROSITE" id="PS50240"/>
    </source>
</evidence>
<dbReference type="OrthoDB" id="7726766at2759"/>
<dbReference type="AlphaFoldDB" id="A0A6P4F6V0"/>
<organism evidence="7">
    <name type="scientific">Drosophila rhopaloa</name>
    <name type="common">Fruit fly</name>
    <dbReference type="NCBI Taxonomy" id="1041015"/>
    <lineage>
        <taxon>Eukaryota</taxon>
        <taxon>Metazoa</taxon>
        <taxon>Ecdysozoa</taxon>
        <taxon>Arthropoda</taxon>
        <taxon>Hexapoda</taxon>
        <taxon>Insecta</taxon>
        <taxon>Pterygota</taxon>
        <taxon>Neoptera</taxon>
        <taxon>Endopterygota</taxon>
        <taxon>Diptera</taxon>
        <taxon>Brachycera</taxon>
        <taxon>Muscomorpha</taxon>
        <taxon>Ephydroidea</taxon>
        <taxon>Drosophilidae</taxon>
        <taxon>Drosophila</taxon>
        <taxon>Sophophora</taxon>
    </lineage>
</organism>
<reference evidence="5" key="3">
    <citation type="submission" date="2025-05" db="UniProtKB">
        <authorList>
            <consortium name="EnsemblMetazoa"/>
        </authorList>
    </citation>
    <scope>IDENTIFICATION</scope>
</reference>
<dbReference type="InterPro" id="IPR001314">
    <property type="entry name" value="Peptidase_S1A"/>
</dbReference>
<evidence type="ECO:0000313" key="6">
    <source>
        <dbReference type="Proteomes" id="UP001652680"/>
    </source>
</evidence>
<reference evidence="7" key="2">
    <citation type="submission" date="2025-04" db="UniProtKB">
        <authorList>
            <consortium name="RefSeq"/>
        </authorList>
    </citation>
    <scope>IDENTIFICATION</scope>
</reference>
<feature type="domain" description="Peptidase S1" evidence="4">
    <location>
        <begin position="31"/>
        <end position="251"/>
    </location>
</feature>
<name>A0A6P4F6V0_DRORH</name>
<dbReference type="GO" id="GO:0006508">
    <property type="term" value="P:proteolysis"/>
    <property type="evidence" value="ECO:0007669"/>
    <property type="project" value="InterPro"/>
</dbReference>
<protein>
    <submittedName>
        <fullName evidence="7">Polyserase-2-like</fullName>
    </submittedName>
</protein>
<dbReference type="PRINTS" id="PR00722">
    <property type="entry name" value="CHYMOTRYPSIN"/>
</dbReference>
<gene>
    <name evidence="7" type="primary">LOC108049377</name>
    <name evidence="5" type="synonym">108049377</name>
</gene>
<dbReference type="SUPFAM" id="SSF50494">
    <property type="entry name" value="Trypsin-like serine proteases"/>
    <property type="match status" value="2"/>
</dbReference>
<dbReference type="InterPro" id="IPR051487">
    <property type="entry name" value="Ser/Thr_Proteases_Immune/Dev"/>
</dbReference>
<dbReference type="Gene3D" id="2.40.10.10">
    <property type="entry name" value="Trypsin-like serine proteases"/>
    <property type="match status" value="2"/>
</dbReference>
<dbReference type="InterPro" id="IPR001254">
    <property type="entry name" value="Trypsin_dom"/>
</dbReference>
<dbReference type="Pfam" id="PF00089">
    <property type="entry name" value="Trypsin"/>
    <property type="match status" value="2"/>
</dbReference>
<dbReference type="InterPro" id="IPR043504">
    <property type="entry name" value="Peptidase_S1_PA_chymotrypsin"/>
</dbReference>
<dbReference type="PANTHER" id="PTHR24256">
    <property type="entry name" value="TRYPTASE-RELATED"/>
    <property type="match status" value="1"/>
</dbReference>